<evidence type="ECO:0000256" key="1">
    <source>
        <dbReference type="SAM" id="SignalP"/>
    </source>
</evidence>
<reference evidence="2" key="1">
    <citation type="submission" date="2021-06" db="EMBL/GenBank/DDBJ databases">
        <authorList>
            <person name="Kallberg Y."/>
            <person name="Tangrot J."/>
            <person name="Rosling A."/>
        </authorList>
    </citation>
    <scope>NUCLEOTIDE SEQUENCE</scope>
    <source>
        <strain evidence="2">BR232B</strain>
    </source>
</reference>
<keyword evidence="1" id="KW-0732">Signal</keyword>
<dbReference type="OrthoDB" id="10006023at2759"/>
<dbReference type="Proteomes" id="UP000789739">
    <property type="component" value="Unassembled WGS sequence"/>
</dbReference>
<gene>
    <name evidence="2" type="ORF">PBRASI_LOCUS1992</name>
</gene>
<accession>A0A9N8WLH8</accession>
<dbReference type="AlphaFoldDB" id="A0A9N8WLH8"/>
<feature type="signal peptide" evidence="1">
    <location>
        <begin position="1"/>
        <end position="24"/>
    </location>
</feature>
<name>A0A9N8WLH8_9GLOM</name>
<proteinExistence type="predicted"/>
<comment type="caution">
    <text evidence="2">The sequence shown here is derived from an EMBL/GenBank/DDBJ whole genome shotgun (WGS) entry which is preliminary data.</text>
</comment>
<sequence length="269" mass="29220">MSQAAYLIFLFVTLLAVISTPANASPLEKKWNKECCPVSACVFNKGDVIISTRPNYLGNTFNGILSFTESPKNKLQTSGFIDIDGVTVGGVTDGSIGAFSYDLHVADCSSADTAEPSDPAIIDLDDRFFDEPILTNSDDLGISPKSIKDIKDKCCFVVNEFAIATKEFILGIAKVVPVEDCNGNWAEDFVQFTSPTNIDPDEAAAFEKAFEEAENCAVWQSEFQTQESSWASEFQNQESAGNTNSELARTARKLMDTGNKVVAQESVSK</sequence>
<dbReference type="EMBL" id="CAJVPI010000144">
    <property type="protein sequence ID" value="CAG8488894.1"/>
    <property type="molecule type" value="Genomic_DNA"/>
</dbReference>
<keyword evidence="3" id="KW-1185">Reference proteome</keyword>
<organism evidence="2 3">
    <name type="scientific">Paraglomus brasilianum</name>
    <dbReference type="NCBI Taxonomy" id="144538"/>
    <lineage>
        <taxon>Eukaryota</taxon>
        <taxon>Fungi</taxon>
        <taxon>Fungi incertae sedis</taxon>
        <taxon>Mucoromycota</taxon>
        <taxon>Glomeromycotina</taxon>
        <taxon>Glomeromycetes</taxon>
        <taxon>Paraglomerales</taxon>
        <taxon>Paraglomeraceae</taxon>
        <taxon>Paraglomus</taxon>
    </lineage>
</organism>
<protein>
    <submittedName>
        <fullName evidence="2">1533_t:CDS:1</fullName>
    </submittedName>
</protein>
<evidence type="ECO:0000313" key="2">
    <source>
        <dbReference type="EMBL" id="CAG8488894.1"/>
    </source>
</evidence>
<evidence type="ECO:0000313" key="3">
    <source>
        <dbReference type="Proteomes" id="UP000789739"/>
    </source>
</evidence>
<feature type="chain" id="PRO_5040307823" evidence="1">
    <location>
        <begin position="25"/>
        <end position="269"/>
    </location>
</feature>